<evidence type="ECO:0000313" key="1">
    <source>
        <dbReference type="EMBL" id="CAI6341171.1"/>
    </source>
</evidence>
<proteinExistence type="predicted"/>
<organism evidence="1 2">
    <name type="scientific">Periconia digitata</name>
    <dbReference type="NCBI Taxonomy" id="1303443"/>
    <lineage>
        <taxon>Eukaryota</taxon>
        <taxon>Fungi</taxon>
        <taxon>Dikarya</taxon>
        <taxon>Ascomycota</taxon>
        <taxon>Pezizomycotina</taxon>
        <taxon>Dothideomycetes</taxon>
        <taxon>Pleosporomycetidae</taxon>
        <taxon>Pleosporales</taxon>
        <taxon>Massarineae</taxon>
        <taxon>Periconiaceae</taxon>
        <taxon>Periconia</taxon>
    </lineage>
</organism>
<sequence>MCIPQSRLLLKHENPCCMFKAHRLRFERRDTEPSVAIAEATNLSRVLFLNVTLRQT</sequence>
<evidence type="ECO:0000313" key="2">
    <source>
        <dbReference type="Proteomes" id="UP001152607"/>
    </source>
</evidence>
<comment type="caution">
    <text evidence="1">The sequence shown here is derived from an EMBL/GenBank/DDBJ whole genome shotgun (WGS) entry which is preliminary data.</text>
</comment>
<reference evidence="1" key="1">
    <citation type="submission" date="2023-01" db="EMBL/GenBank/DDBJ databases">
        <authorList>
            <person name="Van Ghelder C."/>
            <person name="Rancurel C."/>
        </authorList>
    </citation>
    <scope>NUCLEOTIDE SEQUENCE</scope>
    <source>
        <strain evidence="1">CNCM I-4278</strain>
    </source>
</reference>
<protein>
    <submittedName>
        <fullName evidence="1">Uncharacterized protein</fullName>
    </submittedName>
</protein>
<keyword evidence="2" id="KW-1185">Reference proteome</keyword>
<accession>A0A9W4UUG9</accession>
<dbReference type="EMBL" id="CAOQHR010000011">
    <property type="protein sequence ID" value="CAI6341171.1"/>
    <property type="molecule type" value="Genomic_DNA"/>
</dbReference>
<dbReference type="Proteomes" id="UP001152607">
    <property type="component" value="Unassembled WGS sequence"/>
</dbReference>
<name>A0A9W4UUG9_9PLEO</name>
<dbReference type="AlphaFoldDB" id="A0A9W4UUG9"/>
<gene>
    <name evidence="1" type="ORF">PDIGIT_LOCUS14364</name>
</gene>